<accession>A0AA37BL62</accession>
<dbReference type="AlphaFoldDB" id="A0AA37BL62"/>
<reference evidence="1" key="1">
    <citation type="journal article" date="2014" name="Int. J. Syst. Evol. Microbiol.">
        <title>Complete genome sequence of Corynebacterium casei LMG S-19264T (=DSM 44701T), isolated from a smear-ripened cheese.</title>
        <authorList>
            <consortium name="US DOE Joint Genome Institute (JGI-PGF)"/>
            <person name="Walter F."/>
            <person name="Albersmeier A."/>
            <person name="Kalinowski J."/>
            <person name="Ruckert C."/>
        </authorList>
    </citation>
    <scope>NUCLEOTIDE SEQUENCE</scope>
    <source>
        <strain evidence="1">JCM 3093</strain>
    </source>
</reference>
<organism evidence="1 2">
    <name type="scientific">Planomonospora parontospora</name>
    <dbReference type="NCBI Taxonomy" id="58119"/>
    <lineage>
        <taxon>Bacteria</taxon>
        <taxon>Bacillati</taxon>
        <taxon>Actinomycetota</taxon>
        <taxon>Actinomycetes</taxon>
        <taxon>Streptosporangiales</taxon>
        <taxon>Streptosporangiaceae</taxon>
        <taxon>Planomonospora</taxon>
    </lineage>
</organism>
<name>A0AA37BL62_9ACTN</name>
<sequence length="62" mass="6820">MSSQKRAPTVALAWTGISAVWLNAECGHPFAVIRAPFPEPSRSPYPGLGKTNLTVSRVWRRV</sequence>
<evidence type="ECO:0000313" key="1">
    <source>
        <dbReference type="EMBL" id="GGK85152.1"/>
    </source>
</evidence>
<dbReference type="EMBL" id="BMQD01000017">
    <property type="protein sequence ID" value="GGK85152.1"/>
    <property type="molecule type" value="Genomic_DNA"/>
</dbReference>
<comment type="caution">
    <text evidence="1">The sequence shown here is derived from an EMBL/GenBank/DDBJ whole genome shotgun (WGS) entry which is preliminary data.</text>
</comment>
<gene>
    <name evidence="1" type="ORF">GCM10010126_50510</name>
</gene>
<evidence type="ECO:0000313" key="2">
    <source>
        <dbReference type="Proteomes" id="UP000627984"/>
    </source>
</evidence>
<protein>
    <submittedName>
        <fullName evidence="1">Uncharacterized protein</fullName>
    </submittedName>
</protein>
<reference evidence="1" key="2">
    <citation type="submission" date="2022-09" db="EMBL/GenBank/DDBJ databases">
        <authorList>
            <person name="Sun Q."/>
            <person name="Ohkuma M."/>
        </authorList>
    </citation>
    <scope>NUCLEOTIDE SEQUENCE</scope>
    <source>
        <strain evidence="1">JCM 3093</strain>
    </source>
</reference>
<proteinExistence type="predicted"/>
<dbReference type="Proteomes" id="UP000627984">
    <property type="component" value="Unassembled WGS sequence"/>
</dbReference>